<gene>
    <name evidence="2" type="ORF">N5580_22270</name>
</gene>
<geneLocation type="plasmid" evidence="2 3">
    <name>pGABEKP28_3</name>
</geneLocation>
<dbReference type="KEGG" id="kpie:N5580_22270"/>
<keyword evidence="2" id="KW-0614">Plasmid</keyword>
<proteinExistence type="predicted"/>
<dbReference type="Proteomes" id="UP001211544">
    <property type="component" value="Plasmid pGABEKP28_3"/>
</dbReference>
<dbReference type="EMBL" id="CP104761">
    <property type="protein sequence ID" value="WBG93543.1"/>
    <property type="molecule type" value="Genomic_DNA"/>
</dbReference>
<dbReference type="Pfam" id="PF08867">
    <property type="entry name" value="FRG"/>
    <property type="match status" value="1"/>
</dbReference>
<protein>
    <submittedName>
        <fullName evidence="2">FRG domain-containing protein</fullName>
    </submittedName>
</protein>
<reference evidence="2 3" key="1">
    <citation type="journal article" date="2022" name="J Glob Antimicrob Resist">
        <title>First complete genome of a multidrug resistant strain of the novel human pathogen Kalamiella piersonii (GABEKP28) identified in human saliva.</title>
        <authorList>
            <person name="McDonagh F."/>
            <person name="Singh N.K."/>
            <person name="Venkateswaran K."/>
            <person name="Lonappan A.M."/>
            <person name="Hallahan B."/>
            <person name="Tuohy A."/>
            <person name="Burke L."/>
            <person name="Kovarova A."/>
            <person name="Miliotis G."/>
        </authorList>
    </citation>
    <scope>NUCLEOTIDE SEQUENCE [LARGE SCALE GENOMIC DNA]</scope>
    <source>
        <strain evidence="2 3">GABEKP28</strain>
    </source>
</reference>
<sequence>MSEINSVSDFLGVINKFAPKDPGLIKRAYYRGQRRFKYNVNSSLSRLLSNNKINPILVQKKNIVTGAMESFDVSKRGFASELFNNFKEGYINYPDVNILKGYNLNDLDLQFNAQHYGLATRVIDWTLSPLVALYFATEDRSEVTDTDAAVFMIWDPDGKIDVCSSESLLGRINTSAKAHKGVYDIIYNFINTNYKSFIANPNSEKSSEAVKELRGGIMNLISSISYGRIIDLNNKYSIYTLFDNQSIAHERYVNSCILYMQGSDINYRGNISSIELYNGFNTIVTPASLNQRLKNQQGVLMFSNLLEGDVYPANDVQKTCVVESVDAVSDATLSNILNEGFLKIRIPYSSISVIRQELAMYGFSKEFIYPELPSYTEQLQKRLLSKLAQRS</sequence>
<name>A0AAJ5QNG7_9GAMM</name>
<evidence type="ECO:0000313" key="2">
    <source>
        <dbReference type="EMBL" id="WBG93543.1"/>
    </source>
</evidence>
<accession>A0AAJ5QNG7</accession>
<dbReference type="InterPro" id="IPR014966">
    <property type="entry name" value="FRG-dom"/>
</dbReference>
<keyword evidence="3" id="KW-1185">Reference proteome</keyword>
<organism evidence="2 3">
    <name type="scientific">Pantoea piersonii</name>
    <dbReference type="NCBI Taxonomy" id="2364647"/>
    <lineage>
        <taxon>Bacteria</taxon>
        <taxon>Pseudomonadati</taxon>
        <taxon>Pseudomonadota</taxon>
        <taxon>Gammaproteobacteria</taxon>
        <taxon>Enterobacterales</taxon>
        <taxon>Erwiniaceae</taxon>
        <taxon>Pantoea</taxon>
    </lineage>
</organism>
<feature type="domain" description="FRG" evidence="1">
    <location>
        <begin position="24"/>
        <end position="151"/>
    </location>
</feature>
<evidence type="ECO:0000259" key="1">
    <source>
        <dbReference type="SMART" id="SM00901"/>
    </source>
</evidence>
<dbReference type="AlphaFoldDB" id="A0AAJ5QNG7"/>
<dbReference type="SMART" id="SM00901">
    <property type="entry name" value="FRG"/>
    <property type="match status" value="1"/>
</dbReference>
<dbReference type="RefSeq" id="WP_269950774.1">
    <property type="nucleotide sequence ID" value="NZ_CP104761.1"/>
</dbReference>
<evidence type="ECO:0000313" key="3">
    <source>
        <dbReference type="Proteomes" id="UP001211544"/>
    </source>
</evidence>